<dbReference type="EMBL" id="JAEDAO010000001">
    <property type="protein sequence ID" value="MBK0394797.1"/>
    <property type="molecule type" value="Genomic_DNA"/>
</dbReference>
<evidence type="ECO:0000313" key="5">
    <source>
        <dbReference type="EMBL" id="MBK0394797.1"/>
    </source>
</evidence>
<feature type="chain" id="PRO_5037864500" evidence="3">
    <location>
        <begin position="27"/>
        <end position="581"/>
    </location>
</feature>
<dbReference type="InterPro" id="IPR000160">
    <property type="entry name" value="GGDEF_dom"/>
</dbReference>
<protein>
    <submittedName>
        <fullName evidence="5">Diguanylate cyclase</fullName>
    </submittedName>
</protein>
<dbReference type="InterPro" id="IPR011622">
    <property type="entry name" value="7TMR_DISM_rcpt_extracell_dom2"/>
</dbReference>
<feature type="region of interest" description="Disordered" evidence="1">
    <location>
        <begin position="550"/>
        <end position="581"/>
    </location>
</feature>
<dbReference type="AlphaFoldDB" id="A0A934Q5Y5"/>
<dbReference type="Gene3D" id="3.30.70.270">
    <property type="match status" value="1"/>
</dbReference>
<feature type="transmembrane region" description="Helical" evidence="2">
    <location>
        <begin position="325"/>
        <end position="343"/>
    </location>
</feature>
<evidence type="ECO:0000256" key="3">
    <source>
        <dbReference type="SAM" id="SignalP"/>
    </source>
</evidence>
<keyword evidence="3" id="KW-0732">Signal</keyword>
<reference evidence="5" key="1">
    <citation type="submission" date="2020-12" db="EMBL/GenBank/DDBJ databases">
        <title>Ramlibacter sp. nov., isolated from a freshwater alga, Cryptomonas.</title>
        <authorList>
            <person name="Kim H.M."/>
            <person name="Jeon C.O."/>
        </authorList>
    </citation>
    <scope>NUCLEOTIDE SEQUENCE</scope>
    <source>
        <strain evidence="5">CrO1</strain>
    </source>
</reference>
<feature type="domain" description="GGDEF" evidence="4">
    <location>
        <begin position="381"/>
        <end position="553"/>
    </location>
</feature>
<dbReference type="InterPro" id="IPR043128">
    <property type="entry name" value="Rev_trsase/Diguanyl_cyclase"/>
</dbReference>
<dbReference type="Proteomes" id="UP000617041">
    <property type="component" value="Unassembled WGS sequence"/>
</dbReference>
<sequence length="581" mass="62076">MPAGVLQWLVRVVAALLCLVAPAAQADGLPLDQAAWIEQGTSADLARAVARGHFQPMAPRQVLPVAPGRTAWLRVRIPAPAHQALDLDITVPLLDDVVLYQRDASGAWQAQAAGDHLAVSGWDRPGRYASFSIAPATGAARTVYLRVRHADPIGFDLRVLPATDAMQQRQVEYLGIGIVLGSLLLLTGACVLHAWTLRETVRVLYALYAATMTLAIATVTGVTGHLLWNASPGWTDTAQGALPVLLAGIHVLFLEHLCATPTRDPLWSKAAKVLGWAIVAASVVYRLFPPEVERIVVSAALISGAVAGLVLAARARWRHGDPVGSWVLVAYVPLVLVVLTAVLRMHGFIAATWLTLDASAASAALAVPLLLLALGARTRSWQRIETRVLPMTQQDALTGLLSEAAFTAQLDRVVAGALMRREHAAVALIDVVNLPAIRKAYGDSMAEHCLLRAVIKLHRVVRESDPAGRVATGRFAVVLEGMRSREELQERMVRLVASGLIQSAGSSFRVPLQFHVACLVLGDGVYASSVAMRKLAETLESMSPRTRRPVRFVDAGPALPSIPPEGDGESAPPSVTVPFTS</sequence>
<feature type="transmembrane region" description="Helical" evidence="2">
    <location>
        <begin position="349"/>
        <end position="374"/>
    </location>
</feature>
<dbReference type="RefSeq" id="WP_200789882.1">
    <property type="nucleotide sequence ID" value="NZ_JAEDAO010000001.1"/>
</dbReference>
<feature type="signal peptide" evidence="3">
    <location>
        <begin position="1"/>
        <end position="26"/>
    </location>
</feature>
<dbReference type="Gene3D" id="2.60.40.2380">
    <property type="match status" value="1"/>
</dbReference>
<accession>A0A934Q5Y5</accession>
<keyword evidence="2" id="KW-0472">Membrane</keyword>
<dbReference type="Pfam" id="PF07696">
    <property type="entry name" value="7TMR-DISMED2"/>
    <property type="match status" value="1"/>
</dbReference>
<dbReference type="Pfam" id="PF00990">
    <property type="entry name" value="GGDEF"/>
    <property type="match status" value="1"/>
</dbReference>
<dbReference type="Pfam" id="PF07695">
    <property type="entry name" value="7TMR-DISM_7TM"/>
    <property type="match status" value="1"/>
</dbReference>
<feature type="transmembrane region" description="Helical" evidence="2">
    <location>
        <begin position="294"/>
        <end position="313"/>
    </location>
</feature>
<organism evidence="5 6">
    <name type="scientific">Ramlibacter algicola</name>
    <dbReference type="NCBI Taxonomy" id="2795217"/>
    <lineage>
        <taxon>Bacteria</taxon>
        <taxon>Pseudomonadati</taxon>
        <taxon>Pseudomonadota</taxon>
        <taxon>Betaproteobacteria</taxon>
        <taxon>Burkholderiales</taxon>
        <taxon>Comamonadaceae</taxon>
        <taxon>Ramlibacter</taxon>
    </lineage>
</organism>
<keyword evidence="2" id="KW-1133">Transmembrane helix</keyword>
<feature type="transmembrane region" description="Helical" evidence="2">
    <location>
        <begin position="173"/>
        <end position="195"/>
    </location>
</feature>
<feature type="transmembrane region" description="Helical" evidence="2">
    <location>
        <begin position="240"/>
        <end position="258"/>
    </location>
</feature>
<dbReference type="SUPFAM" id="SSF55073">
    <property type="entry name" value="Nucleotide cyclase"/>
    <property type="match status" value="1"/>
</dbReference>
<gene>
    <name evidence="5" type="ORF">I8E28_19490</name>
</gene>
<keyword evidence="2" id="KW-0812">Transmembrane</keyword>
<evidence type="ECO:0000256" key="2">
    <source>
        <dbReference type="SAM" id="Phobius"/>
    </source>
</evidence>
<comment type="caution">
    <text evidence="5">The sequence shown here is derived from an EMBL/GenBank/DDBJ whole genome shotgun (WGS) entry which is preliminary data.</text>
</comment>
<evidence type="ECO:0000313" key="6">
    <source>
        <dbReference type="Proteomes" id="UP000617041"/>
    </source>
</evidence>
<dbReference type="InterPro" id="IPR029787">
    <property type="entry name" value="Nucleotide_cyclase"/>
</dbReference>
<dbReference type="SMART" id="SM00267">
    <property type="entry name" value="GGDEF"/>
    <property type="match status" value="1"/>
</dbReference>
<proteinExistence type="predicted"/>
<keyword evidence="6" id="KW-1185">Reference proteome</keyword>
<feature type="transmembrane region" description="Helical" evidence="2">
    <location>
        <begin position="270"/>
        <end position="288"/>
    </location>
</feature>
<dbReference type="InterPro" id="IPR011623">
    <property type="entry name" value="7TMR_DISM_rcpt_extracell_dom1"/>
</dbReference>
<evidence type="ECO:0000256" key="1">
    <source>
        <dbReference type="SAM" id="MobiDB-lite"/>
    </source>
</evidence>
<name>A0A934Q5Y5_9BURK</name>
<evidence type="ECO:0000259" key="4">
    <source>
        <dbReference type="SMART" id="SM00267"/>
    </source>
</evidence>
<feature type="transmembrane region" description="Helical" evidence="2">
    <location>
        <begin position="207"/>
        <end position="228"/>
    </location>
</feature>